<evidence type="ECO:0000313" key="1">
    <source>
        <dbReference type="EMBL" id="RRT77981.1"/>
    </source>
</evidence>
<dbReference type="Proteomes" id="UP000287651">
    <property type="component" value="Unassembled WGS sequence"/>
</dbReference>
<dbReference type="EMBL" id="AMZH03001786">
    <property type="protein sequence ID" value="RRT77981.1"/>
    <property type="molecule type" value="Genomic_DNA"/>
</dbReference>
<organism evidence="1 2">
    <name type="scientific">Ensete ventricosum</name>
    <name type="common">Abyssinian banana</name>
    <name type="synonym">Musa ensete</name>
    <dbReference type="NCBI Taxonomy" id="4639"/>
    <lineage>
        <taxon>Eukaryota</taxon>
        <taxon>Viridiplantae</taxon>
        <taxon>Streptophyta</taxon>
        <taxon>Embryophyta</taxon>
        <taxon>Tracheophyta</taxon>
        <taxon>Spermatophyta</taxon>
        <taxon>Magnoliopsida</taxon>
        <taxon>Liliopsida</taxon>
        <taxon>Zingiberales</taxon>
        <taxon>Musaceae</taxon>
        <taxon>Ensete</taxon>
    </lineage>
</organism>
<gene>
    <name evidence="1" type="ORF">B296_00017168</name>
</gene>
<protein>
    <submittedName>
        <fullName evidence="1">Uncharacterized protein</fullName>
    </submittedName>
</protein>
<dbReference type="AlphaFoldDB" id="A0A427AP36"/>
<accession>A0A427AP36</accession>
<evidence type="ECO:0000313" key="2">
    <source>
        <dbReference type="Proteomes" id="UP000287651"/>
    </source>
</evidence>
<name>A0A427AP36_ENSVE</name>
<proteinExistence type="predicted"/>
<sequence>MAKPLVGAVGCLQRRPVVARALTGVATSDSGRLRPRATARRQRRPATTHNIVTCTWAMAMADITFTLPPCLSM</sequence>
<reference evidence="1 2" key="1">
    <citation type="journal article" date="2014" name="Agronomy (Basel)">
        <title>A Draft Genome Sequence for Ensete ventricosum, the Drought-Tolerant Tree Against Hunger.</title>
        <authorList>
            <person name="Harrison J."/>
            <person name="Moore K.A."/>
            <person name="Paszkiewicz K."/>
            <person name="Jones T."/>
            <person name="Grant M."/>
            <person name="Ambacheew D."/>
            <person name="Muzemil S."/>
            <person name="Studholme D.J."/>
        </authorList>
    </citation>
    <scope>NUCLEOTIDE SEQUENCE [LARGE SCALE GENOMIC DNA]</scope>
</reference>
<comment type="caution">
    <text evidence="1">The sequence shown here is derived from an EMBL/GenBank/DDBJ whole genome shotgun (WGS) entry which is preliminary data.</text>
</comment>